<dbReference type="PANTHER" id="PTHR46654:SF1">
    <property type="entry name" value="E3 UBIQUITIN-PROTEIN LIGASE HECTD3"/>
    <property type="match status" value="1"/>
</dbReference>
<proteinExistence type="predicted"/>
<dbReference type="HOGENOM" id="CLU_002173_11_0_1"/>
<sequence>WEEVVEQKYSLQLPEHKVIIPEADERTVNQLKQVPPSWTLIQDEALVKLMSLQMTADNDTLGSIKNVVESLDVSTSCDEDGAANLTDNDPDTYWESDGTQGQHWIQLRMKKGTIIKKLSITLCSSDDNYLPSNIQVQVGDVDMKNLATVNPDRINGKQDVVLLSNLTEHYPIVKIRFKECKSGGIDTRVRGIKVIATGEKSNTYDKDFFSSDNLVRFPRLQAYSADQLYNRSQYVFSRFITLLDSILQYIIPAWNTSAHNKNPLEGIRGLLPLSKRRMALVDTCLKDSAHEPPEKPLVHINRRLAMEHRCNPGNDPTCKHSIFNQLYDGLKPQERNSKPLDYRWNYRHDQWWECKFTLEGIIDQGGGFRDSLSDIAEELCPSNPDCPVPLPYFIRAPNQEQDVTNVNTDVYVPNPLCLDKEKLIWIGQLMGACFRSREICVISLSMFIWKKIINQTVTWTTDFSTVDSLGVVLIDQLETFDSATFNSVSRSWSYISSNGTTVILKMDNSGNPLPLKYDHREEYCSKVRECRMKEFDEQINYIRNGLLQVIPKAVLDLLTWQELESKVCGDPVISIEALKKSTHYDEVEENDDRIKFLWEALKNFSNEDRSKYIKFVTGRRRLPATIQVSSGKIDAVDSLPESSTCANMLYLPYYSSAKVAEEKIRYAAYNCVAIDTDLNPLFDE</sequence>
<dbReference type="SUPFAM" id="SSF49785">
    <property type="entry name" value="Galactose-binding domain-like"/>
    <property type="match status" value="1"/>
</dbReference>
<dbReference type="Gene3D" id="3.90.1750.10">
    <property type="entry name" value="Hect, E3 ligase catalytic domains"/>
    <property type="match status" value="1"/>
</dbReference>
<dbReference type="InterPro" id="IPR042469">
    <property type="entry name" value="HECTD3"/>
</dbReference>
<evidence type="ECO:0008006" key="7">
    <source>
        <dbReference type="Google" id="ProtNLM"/>
    </source>
</evidence>
<evidence type="ECO:0000259" key="4">
    <source>
        <dbReference type="PROSITE" id="PS51284"/>
    </source>
</evidence>
<dbReference type="SUPFAM" id="SSF56204">
    <property type="entry name" value="Hect, E3 ligase catalytic domain"/>
    <property type="match status" value="1"/>
</dbReference>
<dbReference type="Pfam" id="PF03256">
    <property type="entry name" value="ANAPC10"/>
    <property type="match status" value="1"/>
</dbReference>
<organism evidence="5 6">
    <name type="scientific">Lottia gigantea</name>
    <name type="common">Giant owl limpet</name>
    <dbReference type="NCBI Taxonomy" id="225164"/>
    <lineage>
        <taxon>Eukaryota</taxon>
        <taxon>Metazoa</taxon>
        <taxon>Spiralia</taxon>
        <taxon>Lophotrochozoa</taxon>
        <taxon>Mollusca</taxon>
        <taxon>Gastropoda</taxon>
        <taxon>Patellogastropoda</taxon>
        <taxon>Lottioidea</taxon>
        <taxon>Lottiidae</taxon>
        <taxon>Lottia</taxon>
    </lineage>
</organism>
<dbReference type="PANTHER" id="PTHR46654">
    <property type="entry name" value="E3 UBIQUITIN-PROTEIN LIGASE HECTD3"/>
    <property type="match status" value="1"/>
</dbReference>
<evidence type="ECO:0000256" key="2">
    <source>
        <dbReference type="PROSITE-ProRule" id="PRU00104"/>
    </source>
</evidence>
<feature type="domain" description="DOC" evidence="4">
    <location>
        <begin position="43"/>
        <end position="221"/>
    </location>
</feature>
<dbReference type="Proteomes" id="UP000030746">
    <property type="component" value="Unassembled WGS sequence"/>
</dbReference>
<dbReference type="SMART" id="SM01337">
    <property type="entry name" value="APC10"/>
    <property type="match status" value="1"/>
</dbReference>
<dbReference type="AlphaFoldDB" id="V4BHH8"/>
<dbReference type="OrthoDB" id="8068875at2759"/>
<keyword evidence="6" id="KW-1185">Reference proteome</keyword>
<dbReference type="Gene3D" id="3.30.2160.10">
    <property type="entry name" value="Hect, E3 ligase catalytic domain"/>
    <property type="match status" value="1"/>
</dbReference>
<dbReference type="EMBL" id="KB202752">
    <property type="protein sequence ID" value="ESO88124.1"/>
    <property type="molecule type" value="Genomic_DNA"/>
</dbReference>
<dbReference type="SMART" id="SM00119">
    <property type="entry name" value="HECTc"/>
    <property type="match status" value="1"/>
</dbReference>
<evidence type="ECO:0000313" key="5">
    <source>
        <dbReference type="EMBL" id="ESO88124.1"/>
    </source>
</evidence>
<dbReference type="PROSITE" id="PS50237">
    <property type="entry name" value="HECT"/>
    <property type="match status" value="1"/>
</dbReference>
<evidence type="ECO:0000256" key="1">
    <source>
        <dbReference type="ARBA" id="ARBA00022786"/>
    </source>
</evidence>
<dbReference type="OMA" id="LMCKHAD"/>
<dbReference type="Gene3D" id="3.30.2410.10">
    <property type="entry name" value="Hect, E3 ligase catalytic domain"/>
    <property type="match status" value="1"/>
</dbReference>
<dbReference type="InterPro" id="IPR004939">
    <property type="entry name" value="APC_su10/DOC_dom"/>
</dbReference>
<accession>V4BHH8</accession>
<dbReference type="GO" id="GO:0004842">
    <property type="term" value="F:ubiquitin-protein transferase activity"/>
    <property type="evidence" value="ECO:0007669"/>
    <property type="project" value="InterPro"/>
</dbReference>
<dbReference type="Pfam" id="PF00632">
    <property type="entry name" value="HECT"/>
    <property type="match status" value="1"/>
</dbReference>
<dbReference type="InterPro" id="IPR000569">
    <property type="entry name" value="HECT_dom"/>
</dbReference>
<dbReference type="RefSeq" id="XP_009061153.1">
    <property type="nucleotide sequence ID" value="XM_009062905.1"/>
</dbReference>
<dbReference type="GeneID" id="20232606"/>
<dbReference type="InterPro" id="IPR008979">
    <property type="entry name" value="Galactose-bd-like_sf"/>
</dbReference>
<gene>
    <name evidence="5" type="ORF">LOTGIDRAFT_126534</name>
</gene>
<dbReference type="STRING" id="225164.V4BHH8"/>
<feature type="active site" description="Glycyl thioester intermediate" evidence="2">
    <location>
        <position position="645"/>
    </location>
</feature>
<dbReference type="GO" id="GO:0043161">
    <property type="term" value="P:proteasome-mediated ubiquitin-dependent protein catabolic process"/>
    <property type="evidence" value="ECO:0007669"/>
    <property type="project" value="TreeGrafter"/>
</dbReference>
<feature type="non-terminal residue" evidence="5">
    <location>
        <position position="1"/>
    </location>
</feature>
<dbReference type="Gene3D" id="2.60.120.260">
    <property type="entry name" value="Galactose-binding domain-like"/>
    <property type="match status" value="1"/>
</dbReference>
<name>V4BHH8_LOTGI</name>
<dbReference type="CTD" id="20232606"/>
<evidence type="ECO:0000259" key="3">
    <source>
        <dbReference type="PROSITE" id="PS50237"/>
    </source>
</evidence>
<keyword evidence="1 2" id="KW-0833">Ubl conjugation pathway</keyword>
<dbReference type="PROSITE" id="PS51284">
    <property type="entry name" value="DOC"/>
    <property type="match status" value="1"/>
</dbReference>
<dbReference type="KEGG" id="lgi:LOTGIDRAFT_126534"/>
<reference evidence="5 6" key="1">
    <citation type="journal article" date="2013" name="Nature">
        <title>Insights into bilaterian evolution from three spiralian genomes.</title>
        <authorList>
            <person name="Simakov O."/>
            <person name="Marletaz F."/>
            <person name="Cho S.J."/>
            <person name="Edsinger-Gonzales E."/>
            <person name="Havlak P."/>
            <person name="Hellsten U."/>
            <person name="Kuo D.H."/>
            <person name="Larsson T."/>
            <person name="Lv J."/>
            <person name="Arendt D."/>
            <person name="Savage R."/>
            <person name="Osoegawa K."/>
            <person name="de Jong P."/>
            <person name="Grimwood J."/>
            <person name="Chapman J.A."/>
            <person name="Shapiro H."/>
            <person name="Aerts A."/>
            <person name="Otillar R.P."/>
            <person name="Terry A.Y."/>
            <person name="Boore J.L."/>
            <person name="Grigoriev I.V."/>
            <person name="Lindberg D.R."/>
            <person name="Seaver E.C."/>
            <person name="Weisblat D.A."/>
            <person name="Putnam N.H."/>
            <person name="Rokhsar D.S."/>
        </authorList>
    </citation>
    <scope>NUCLEOTIDE SEQUENCE [LARGE SCALE GENOMIC DNA]</scope>
</reference>
<protein>
    <recommendedName>
        <fullName evidence="7">HECT domain-containing protein</fullName>
    </recommendedName>
</protein>
<dbReference type="InterPro" id="IPR035983">
    <property type="entry name" value="Hect_E3_ubiquitin_ligase"/>
</dbReference>
<feature type="domain" description="HECT" evidence="3">
    <location>
        <begin position="355"/>
        <end position="679"/>
    </location>
</feature>
<evidence type="ECO:0000313" key="6">
    <source>
        <dbReference type="Proteomes" id="UP000030746"/>
    </source>
</evidence>